<keyword evidence="4 8" id="KW-0812">Transmembrane</keyword>
<proteinExistence type="inferred from homology"/>
<evidence type="ECO:0000256" key="4">
    <source>
        <dbReference type="ARBA" id="ARBA00022692"/>
    </source>
</evidence>
<reference evidence="10" key="1">
    <citation type="journal article" date="2019" name="G3 (Bethesda)">
        <title>Genome Assemblies of Two Rare Opportunistic Yeast Pathogens: Diutina rugosa (syn. Candida rugosa) and Trichomonascus ciferrii (syn. Candida ciferrii).</title>
        <authorList>
            <person name="Mixao V."/>
            <person name="Saus E."/>
            <person name="Hansen A.P."/>
            <person name="Lass-Florl C."/>
            <person name="Gabaldon T."/>
        </authorList>
    </citation>
    <scope>NUCLEOTIDE SEQUENCE</scope>
    <source>
        <strain evidence="10">CBS 4856</strain>
    </source>
</reference>
<dbReference type="VEuPathDB" id="FungiDB:TRICI_000363"/>
<gene>
    <name evidence="10" type="ORF">TRICI_000363</name>
</gene>
<comment type="similarity">
    <text evidence="3 8">Belongs to the DAD/OST2 family.</text>
</comment>
<dbReference type="Proteomes" id="UP000761534">
    <property type="component" value="Unassembled WGS sequence"/>
</dbReference>
<name>A0A642VDP4_9ASCO</name>
<dbReference type="Pfam" id="PF02109">
    <property type="entry name" value="DAD"/>
    <property type="match status" value="1"/>
</dbReference>
<feature type="compositionally biased region" description="Polar residues" evidence="9">
    <location>
        <begin position="11"/>
        <end position="24"/>
    </location>
</feature>
<feature type="transmembrane region" description="Helical" evidence="8">
    <location>
        <begin position="56"/>
        <end position="80"/>
    </location>
</feature>
<evidence type="ECO:0000256" key="2">
    <source>
        <dbReference type="ARBA" id="ARBA00004922"/>
    </source>
</evidence>
<comment type="subunit">
    <text evidence="8">Component of the oligosaccharyltransferase (OST) complex.</text>
</comment>
<dbReference type="UniPathway" id="UPA00378"/>
<dbReference type="AlphaFoldDB" id="A0A642VDP4"/>
<evidence type="ECO:0000256" key="5">
    <source>
        <dbReference type="ARBA" id="ARBA00022824"/>
    </source>
</evidence>
<keyword evidence="7 8" id="KW-0472">Membrane</keyword>
<dbReference type="EMBL" id="SWFS01000032">
    <property type="protein sequence ID" value="KAA8917497.1"/>
    <property type="molecule type" value="Genomic_DNA"/>
</dbReference>
<comment type="caution">
    <text evidence="8">Lacks conserved residue(s) required for the propagation of feature annotation.</text>
</comment>
<dbReference type="PANTHER" id="PTHR10705:SF0">
    <property type="entry name" value="DOLICHYL-DIPHOSPHOOLIGOSACCHARIDE--PROTEIN GLYCOSYLTRANSFERASE SUBUNIT DAD1"/>
    <property type="match status" value="1"/>
</dbReference>
<keyword evidence="6 8" id="KW-1133">Transmembrane helix</keyword>
<evidence type="ECO:0000256" key="7">
    <source>
        <dbReference type="ARBA" id="ARBA00023136"/>
    </source>
</evidence>
<feature type="region of interest" description="Disordered" evidence="9">
    <location>
        <begin position="1"/>
        <end position="24"/>
    </location>
</feature>
<dbReference type="InterPro" id="IPR003038">
    <property type="entry name" value="DAD/Ost2"/>
</dbReference>
<dbReference type="PANTHER" id="PTHR10705">
    <property type="entry name" value="DOLICHYL-DIPHOSPHOOLIGOSACCHARIDE--PROTEIN GLYCOSYLTRANSFERASE SUBUNIT DAD1"/>
    <property type="match status" value="1"/>
</dbReference>
<dbReference type="GO" id="GO:0008250">
    <property type="term" value="C:oligosaccharyltransferase complex"/>
    <property type="evidence" value="ECO:0007669"/>
    <property type="project" value="InterPro"/>
</dbReference>
<evidence type="ECO:0000256" key="3">
    <source>
        <dbReference type="ARBA" id="ARBA00009386"/>
    </source>
</evidence>
<accession>A0A642VDP4</accession>
<evidence type="ECO:0000313" key="10">
    <source>
        <dbReference type="EMBL" id="KAA8917497.1"/>
    </source>
</evidence>
<evidence type="ECO:0000256" key="8">
    <source>
        <dbReference type="RuleBase" id="RU361136"/>
    </source>
</evidence>
<comment type="subcellular location">
    <subcellularLocation>
        <location evidence="1 8">Endoplasmic reticulum membrane</location>
        <topology evidence="1 8">Multi-pass membrane protein</topology>
    </subcellularLocation>
</comment>
<dbReference type="OrthoDB" id="445566at2759"/>
<evidence type="ECO:0000256" key="1">
    <source>
        <dbReference type="ARBA" id="ARBA00004477"/>
    </source>
</evidence>
<comment type="function">
    <text evidence="8">Subunit of the oligosaccharyl transferase (OST) complex that catalyzes the initial transfer of a defined glycan (Glc(3)Man(9)GlcNAc(2) in eukaryotes) from the lipid carrier dolichol-pyrophosphate to an asparagine residue within an Asn-X-Ser/Thr consensus motif in nascent polypeptide chains, the first step in protein N-glycosylation. N-glycosylation occurs cotranslationally and the complex associates with the Sec61 complex at the channel-forming translocon complex that mediates protein translocation across the endoplasmic reticulum (ER). All subunits are required for a maximal enzyme activity.</text>
</comment>
<evidence type="ECO:0000256" key="9">
    <source>
        <dbReference type="SAM" id="MobiDB-lite"/>
    </source>
</evidence>
<evidence type="ECO:0000256" key="6">
    <source>
        <dbReference type="ARBA" id="ARBA00022989"/>
    </source>
</evidence>
<comment type="caution">
    <text evidence="10">The sequence shown here is derived from an EMBL/GenBank/DDBJ whole genome shotgun (WGS) entry which is preliminary data.</text>
</comment>
<comment type="pathway">
    <text evidence="2 8">Protein modification; protein glycosylation.</text>
</comment>
<sequence length="90" mass="9970">MAKKGGGVGTKPQQQQDASATKSVSEVSEDFSKVMNSLVKNYVEKATVRTKLIDSFMVFLVALGILQFVFCILVGTFVCFTDYYPKNLVY</sequence>
<protein>
    <recommendedName>
        <fullName evidence="8">Dolichyl-diphosphooligosaccharide--protein glycosyltransferase subunit OST2</fullName>
        <shortName evidence="8">Oligosaccharyl transferase subunit OST2</shortName>
    </recommendedName>
</protein>
<evidence type="ECO:0000313" key="11">
    <source>
        <dbReference type="Proteomes" id="UP000761534"/>
    </source>
</evidence>
<organism evidence="10 11">
    <name type="scientific">Trichomonascus ciferrii</name>
    <dbReference type="NCBI Taxonomy" id="44093"/>
    <lineage>
        <taxon>Eukaryota</taxon>
        <taxon>Fungi</taxon>
        <taxon>Dikarya</taxon>
        <taxon>Ascomycota</taxon>
        <taxon>Saccharomycotina</taxon>
        <taxon>Dipodascomycetes</taxon>
        <taxon>Dipodascales</taxon>
        <taxon>Trichomonascaceae</taxon>
        <taxon>Trichomonascus</taxon>
        <taxon>Trichomonascus ciferrii complex</taxon>
    </lineage>
</organism>
<keyword evidence="5 8" id="KW-0256">Endoplasmic reticulum</keyword>
<keyword evidence="11" id="KW-1185">Reference proteome</keyword>
<dbReference type="GO" id="GO:0006487">
    <property type="term" value="P:protein N-linked glycosylation"/>
    <property type="evidence" value="ECO:0007669"/>
    <property type="project" value="TreeGrafter"/>
</dbReference>